<dbReference type="Proteomes" id="UP000010478">
    <property type="component" value="Chromosome"/>
</dbReference>
<dbReference type="HOGENOM" id="CLU_129890_0_1_3"/>
<dbReference type="SMART" id="SM00670">
    <property type="entry name" value="PINc"/>
    <property type="match status" value="1"/>
</dbReference>
<name>K9VAX9_9CYAN</name>
<dbReference type="InterPro" id="IPR029060">
    <property type="entry name" value="PIN-like_dom_sf"/>
</dbReference>
<dbReference type="RefSeq" id="WP_015174336.1">
    <property type="nucleotide sequence ID" value="NC_019729.1"/>
</dbReference>
<dbReference type="Gene3D" id="3.40.50.1010">
    <property type="entry name" value="5'-nuclease"/>
    <property type="match status" value="1"/>
</dbReference>
<dbReference type="SUPFAM" id="SSF88723">
    <property type="entry name" value="PIN domain-like"/>
    <property type="match status" value="1"/>
</dbReference>
<dbReference type="AlphaFoldDB" id="K9VAX9"/>
<evidence type="ECO:0000313" key="3">
    <source>
        <dbReference type="Proteomes" id="UP000010478"/>
    </source>
</evidence>
<evidence type="ECO:0000259" key="1">
    <source>
        <dbReference type="SMART" id="SM00670"/>
    </source>
</evidence>
<dbReference type="InterPro" id="IPR041705">
    <property type="entry name" value="PIN_Sll0205"/>
</dbReference>
<reference evidence="2 3" key="1">
    <citation type="submission" date="2012-05" db="EMBL/GenBank/DDBJ databases">
        <title>Finished chromosome of genome of Oscillatoria sp. PCC 7112.</title>
        <authorList>
            <consortium name="US DOE Joint Genome Institute"/>
            <person name="Gugger M."/>
            <person name="Coursin T."/>
            <person name="Rippka R."/>
            <person name="Tandeau De Marsac N."/>
            <person name="Huntemann M."/>
            <person name="Wei C.-L."/>
            <person name="Han J."/>
            <person name="Detter J.C."/>
            <person name="Han C."/>
            <person name="Tapia R."/>
            <person name="Davenport K."/>
            <person name="Daligault H."/>
            <person name="Erkkila T."/>
            <person name="Gu W."/>
            <person name="Munk A.C.C."/>
            <person name="Teshima H."/>
            <person name="Xu Y."/>
            <person name="Chain P."/>
            <person name="Chen A."/>
            <person name="Krypides N."/>
            <person name="Mavromatis K."/>
            <person name="Markowitz V."/>
            <person name="Szeto E."/>
            <person name="Ivanova N."/>
            <person name="Mikhailova N."/>
            <person name="Ovchinnikova G."/>
            <person name="Pagani I."/>
            <person name="Pati A."/>
            <person name="Goodwin L."/>
            <person name="Peters L."/>
            <person name="Pitluck S."/>
            <person name="Woyke T."/>
            <person name="Kerfeld C."/>
        </authorList>
    </citation>
    <scope>NUCLEOTIDE SEQUENCE [LARGE SCALE GENOMIC DNA]</scope>
    <source>
        <strain evidence="2 3">PCC 7112</strain>
    </source>
</reference>
<dbReference type="eggNOG" id="COG3744">
    <property type="taxonomic scope" value="Bacteria"/>
</dbReference>
<protein>
    <submittedName>
        <fullName evidence="2">PilT protein domain protein</fullName>
    </submittedName>
</protein>
<feature type="domain" description="PIN" evidence="1">
    <location>
        <begin position="1"/>
        <end position="120"/>
    </location>
</feature>
<accession>K9VAX9</accession>
<dbReference type="InterPro" id="IPR052919">
    <property type="entry name" value="TA_system_RNase"/>
</dbReference>
<dbReference type="PANTHER" id="PTHR36173">
    <property type="entry name" value="RIBONUCLEASE VAPC16-RELATED"/>
    <property type="match status" value="1"/>
</dbReference>
<dbReference type="OrthoDB" id="9798990at2"/>
<dbReference type="CDD" id="cd09872">
    <property type="entry name" value="PIN_Sll0205-like"/>
    <property type="match status" value="1"/>
</dbReference>
<sequence>MKYLIDTHILIWFVEGNARLDEDVRALIANPVNEIYISQASLWELTIKISIGKLSLSISVSELEIFLINQEFQIQETKFLHYDKLQNLPFYHQDPFDRLIISQAQAENYTIITHDDRFKQYDVKLL</sequence>
<dbReference type="EMBL" id="CP003614">
    <property type="protein sequence ID" value="AFZ05001.1"/>
    <property type="molecule type" value="Genomic_DNA"/>
</dbReference>
<dbReference type="STRING" id="179408.Osc7112_0389"/>
<dbReference type="InterPro" id="IPR002716">
    <property type="entry name" value="PIN_dom"/>
</dbReference>
<dbReference type="PANTHER" id="PTHR36173:SF2">
    <property type="entry name" value="RIBONUCLEASE VAPC16"/>
    <property type="match status" value="1"/>
</dbReference>
<organism evidence="2 3">
    <name type="scientific">Phormidium nigroviride PCC 7112</name>
    <dbReference type="NCBI Taxonomy" id="179408"/>
    <lineage>
        <taxon>Bacteria</taxon>
        <taxon>Bacillati</taxon>
        <taxon>Cyanobacteriota</taxon>
        <taxon>Cyanophyceae</taxon>
        <taxon>Oscillatoriophycideae</taxon>
        <taxon>Oscillatoriales</taxon>
        <taxon>Oscillatoriaceae</taxon>
        <taxon>Phormidium</taxon>
    </lineage>
</organism>
<proteinExistence type="predicted"/>
<gene>
    <name evidence="2" type="ORF">Osc7112_0389</name>
</gene>
<keyword evidence="3" id="KW-1185">Reference proteome</keyword>
<dbReference type="Pfam" id="PF01850">
    <property type="entry name" value="PIN"/>
    <property type="match status" value="1"/>
</dbReference>
<dbReference type="KEGG" id="oni:Osc7112_0389"/>
<evidence type="ECO:0000313" key="2">
    <source>
        <dbReference type="EMBL" id="AFZ05001.1"/>
    </source>
</evidence>